<dbReference type="Proteomes" id="UP000249341">
    <property type="component" value="Unassembled WGS sequence"/>
</dbReference>
<dbReference type="EMBL" id="QLMJ01000011">
    <property type="protein sequence ID" value="RAK34581.1"/>
    <property type="molecule type" value="Genomic_DNA"/>
</dbReference>
<dbReference type="PROSITE" id="PS51257">
    <property type="entry name" value="PROKAR_LIPOPROTEIN"/>
    <property type="match status" value="1"/>
</dbReference>
<evidence type="ECO:0000313" key="2">
    <source>
        <dbReference type="EMBL" id="RAK34581.1"/>
    </source>
</evidence>
<dbReference type="OrthoDB" id="581140at2"/>
<keyword evidence="3" id="KW-1185">Reference proteome</keyword>
<protein>
    <submittedName>
        <fullName evidence="2">Uncharacterized protein DUF3500</fullName>
    </submittedName>
</protein>
<dbReference type="RefSeq" id="WP_111651238.1">
    <property type="nucleotide sequence ID" value="NZ_JACHWI010000011.1"/>
</dbReference>
<dbReference type="PANTHER" id="PTHR37489:SF1">
    <property type="entry name" value="DUF3500 DOMAIN-CONTAINING PROTEIN"/>
    <property type="match status" value="1"/>
</dbReference>
<proteinExistence type="predicted"/>
<dbReference type="InterPro" id="IPR021889">
    <property type="entry name" value="DUF3500"/>
</dbReference>
<gene>
    <name evidence="2" type="ORF">B0I29_111183</name>
</gene>
<dbReference type="PANTHER" id="PTHR37489">
    <property type="entry name" value="DUF3500 DOMAIN-CONTAINING PROTEIN"/>
    <property type="match status" value="1"/>
</dbReference>
<evidence type="ECO:0000256" key="1">
    <source>
        <dbReference type="SAM" id="MobiDB-lite"/>
    </source>
</evidence>
<dbReference type="Pfam" id="PF12006">
    <property type="entry name" value="DUF3500"/>
    <property type="match status" value="1"/>
</dbReference>
<reference evidence="2 3" key="1">
    <citation type="submission" date="2018-06" db="EMBL/GenBank/DDBJ databases">
        <title>Genomic Encyclopedia of Type Strains, Phase III (KMG-III): the genomes of soil and plant-associated and newly described type strains.</title>
        <authorList>
            <person name="Whitman W."/>
        </authorList>
    </citation>
    <scope>NUCLEOTIDE SEQUENCE [LARGE SCALE GENOMIC DNA]</scope>
    <source>
        <strain evidence="2 3">CGMCC 4.7090</strain>
    </source>
</reference>
<sequence>MPTPRRAFTAGTVALLLTLTAGCGGDDDETTATSTATPATATSATTTTSSGGTEDVLNATTAFLALLDDTEKTAVAGERTTVNLAQWSNLPDQLFKRSGLRMDALSTDQQAAVLKILQAALSSDGYAQVTGITTGDGVLKDSGGMDLDFGADHYWIRILGTPSESEIWTIQYGGHHLAVNISIKGDEMTMAPTLWGAQPASYTTSGTTVEPLAGETTAAFAVMNALDDEQQEAARLDTTITEIVLGAQQDGKTLADEGVKVSTFTEEQKELLMALITEWTSPLAPDQAQSKITEAEDNLDKTWFAWSGETTVGQPIYYRIQGPSLTIEFAHQQGQGANAGGITHIHSIYREPDNDYGAELS</sequence>
<dbReference type="AlphaFoldDB" id="A0A327Z9X3"/>
<name>A0A327Z9X3_9ACTN</name>
<feature type="compositionally biased region" description="Low complexity" evidence="1">
    <location>
        <begin position="31"/>
        <end position="50"/>
    </location>
</feature>
<accession>A0A327Z9X3</accession>
<evidence type="ECO:0000313" key="3">
    <source>
        <dbReference type="Proteomes" id="UP000249341"/>
    </source>
</evidence>
<organism evidence="2 3">
    <name type="scientific">Actinoplanes lutulentus</name>
    <dbReference type="NCBI Taxonomy" id="1287878"/>
    <lineage>
        <taxon>Bacteria</taxon>
        <taxon>Bacillati</taxon>
        <taxon>Actinomycetota</taxon>
        <taxon>Actinomycetes</taxon>
        <taxon>Micromonosporales</taxon>
        <taxon>Micromonosporaceae</taxon>
        <taxon>Actinoplanes</taxon>
    </lineage>
</organism>
<feature type="region of interest" description="Disordered" evidence="1">
    <location>
        <begin position="28"/>
        <end position="52"/>
    </location>
</feature>
<comment type="caution">
    <text evidence="2">The sequence shown here is derived from an EMBL/GenBank/DDBJ whole genome shotgun (WGS) entry which is preliminary data.</text>
</comment>